<evidence type="ECO:0000313" key="3">
    <source>
        <dbReference type="Proteomes" id="UP001596060"/>
    </source>
</evidence>
<keyword evidence="3" id="KW-1185">Reference proteome</keyword>
<accession>A0ABW0P583</accession>
<evidence type="ECO:0000256" key="1">
    <source>
        <dbReference type="SAM" id="Phobius"/>
    </source>
</evidence>
<feature type="transmembrane region" description="Helical" evidence="1">
    <location>
        <begin position="20"/>
        <end position="38"/>
    </location>
</feature>
<keyword evidence="1" id="KW-0472">Membrane</keyword>
<dbReference type="EMBL" id="JBHSLU010000063">
    <property type="protein sequence ID" value="MFC5507600.1"/>
    <property type="molecule type" value="Genomic_DNA"/>
</dbReference>
<protein>
    <recommendedName>
        <fullName evidence="4">DUF3784 domain-containing protein</fullName>
    </recommendedName>
</protein>
<reference evidence="3" key="1">
    <citation type="journal article" date="2019" name="Int. J. Syst. Evol. Microbiol.">
        <title>The Global Catalogue of Microorganisms (GCM) 10K type strain sequencing project: providing services to taxonomists for standard genome sequencing and annotation.</title>
        <authorList>
            <consortium name="The Broad Institute Genomics Platform"/>
            <consortium name="The Broad Institute Genome Sequencing Center for Infectious Disease"/>
            <person name="Wu L."/>
            <person name="Ma J."/>
        </authorList>
    </citation>
    <scope>NUCLEOTIDE SEQUENCE [LARGE SCALE GENOMIC DNA]</scope>
    <source>
        <strain evidence="3">CCUG 43117</strain>
    </source>
</reference>
<evidence type="ECO:0008006" key="4">
    <source>
        <dbReference type="Google" id="ProtNLM"/>
    </source>
</evidence>
<proteinExistence type="predicted"/>
<comment type="caution">
    <text evidence="2">The sequence shown here is derived from an EMBL/GenBank/DDBJ whole genome shotgun (WGS) entry which is preliminary data.</text>
</comment>
<keyword evidence="1" id="KW-0812">Transmembrane</keyword>
<feature type="transmembrane region" description="Helical" evidence="1">
    <location>
        <begin position="85"/>
        <end position="107"/>
    </location>
</feature>
<dbReference type="Proteomes" id="UP001596060">
    <property type="component" value="Unassembled WGS sequence"/>
</dbReference>
<organism evidence="2 3">
    <name type="scientific">Bosea massiliensis</name>
    <dbReference type="NCBI Taxonomy" id="151419"/>
    <lineage>
        <taxon>Bacteria</taxon>
        <taxon>Pseudomonadati</taxon>
        <taxon>Pseudomonadota</taxon>
        <taxon>Alphaproteobacteria</taxon>
        <taxon>Hyphomicrobiales</taxon>
        <taxon>Boseaceae</taxon>
        <taxon>Bosea</taxon>
    </lineage>
</organism>
<name>A0ABW0P583_9HYPH</name>
<sequence>MPSSQPFEVFAAAALLQGTLIWVALRYGGCFLYMQRFFRTMDRKDRRFLSTGSPQVDRYLVLSSVTIGSITTLIVSMVLNREIEAWVAVPVFIALIAIDVSCFHCVANQRTARIPDSLRDPFDDDGGNRLPH</sequence>
<evidence type="ECO:0000313" key="2">
    <source>
        <dbReference type="EMBL" id="MFC5507600.1"/>
    </source>
</evidence>
<feature type="transmembrane region" description="Helical" evidence="1">
    <location>
        <begin position="59"/>
        <end position="79"/>
    </location>
</feature>
<gene>
    <name evidence="2" type="ORF">ACFPN9_20360</name>
</gene>
<keyword evidence="1" id="KW-1133">Transmembrane helix</keyword>
<dbReference type="RefSeq" id="WP_156460953.1">
    <property type="nucleotide sequence ID" value="NZ_JBHSLU010000063.1"/>
</dbReference>